<dbReference type="Proteomes" id="UP000886861">
    <property type="component" value="Unassembled WGS sequence"/>
</dbReference>
<evidence type="ECO:0000313" key="2">
    <source>
        <dbReference type="Proteomes" id="UP000886861"/>
    </source>
</evidence>
<comment type="caution">
    <text evidence="1">The sequence shown here is derived from an EMBL/GenBank/DDBJ whole genome shotgun (WGS) entry which is preliminary data.</text>
</comment>
<dbReference type="AlphaFoldDB" id="A0A9D1NEF3"/>
<protein>
    <submittedName>
        <fullName evidence="1">Uncharacterized protein</fullName>
    </submittedName>
</protein>
<accession>A0A9D1NEF3</accession>
<sequence length="69" mass="8000">MVREISYKATCDMLGCKNEAKYCLFTKKRFSPKIHFCESCKKGLYEELGKSIVPRSLDAPYSPKRLSKF</sequence>
<evidence type="ECO:0000313" key="1">
    <source>
        <dbReference type="EMBL" id="HIV01174.1"/>
    </source>
</evidence>
<reference evidence="1" key="2">
    <citation type="journal article" date="2021" name="PeerJ">
        <title>Extensive microbial diversity within the chicken gut microbiome revealed by metagenomics and culture.</title>
        <authorList>
            <person name="Gilroy R."/>
            <person name="Ravi A."/>
            <person name="Getino M."/>
            <person name="Pursley I."/>
            <person name="Horton D.L."/>
            <person name="Alikhan N.F."/>
            <person name="Baker D."/>
            <person name="Gharbi K."/>
            <person name="Hall N."/>
            <person name="Watson M."/>
            <person name="Adriaenssens E.M."/>
            <person name="Foster-Nyarko E."/>
            <person name="Jarju S."/>
            <person name="Secka A."/>
            <person name="Antonio M."/>
            <person name="Oren A."/>
            <person name="Chaudhuri R.R."/>
            <person name="La Ragione R."/>
            <person name="Hildebrand F."/>
            <person name="Pallen M.J."/>
        </authorList>
    </citation>
    <scope>NUCLEOTIDE SEQUENCE</scope>
    <source>
        <strain evidence="1">CHK186-9395</strain>
    </source>
</reference>
<proteinExistence type="predicted"/>
<reference evidence="1" key="1">
    <citation type="submission" date="2020-10" db="EMBL/GenBank/DDBJ databases">
        <authorList>
            <person name="Gilroy R."/>
        </authorList>
    </citation>
    <scope>NUCLEOTIDE SEQUENCE</scope>
    <source>
        <strain evidence="1">CHK186-9395</strain>
    </source>
</reference>
<dbReference type="EMBL" id="DVOJ01000005">
    <property type="protein sequence ID" value="HIV01174.1"/>
    <property type="molecule type" value="Genomic_DNA"/>
</dbReference>
<name>A0A9D1NEF3_9FIRM</name>
<gene>
    <name evidence="1" type="ORF">IAA62_01290</name>
</gene>
<organism evidence="1 2">
    <name type="scientific">Candidatus Caccopulliclostridium gallistercoris</name>
    <dbReference type="NCBI Taxonomy" id="2840719"/>
    <lineage>
        <taxon>Bacteria</taxon>
        <taxon>Bacillati</taxon>
        <taxon>Bacillota</taxon>
        <taxon>Clostridia</taxon>
        <taxon>Candidatus Caccopulliclostridium</taxon>
    </lineage>
</organism>